<dbReference type="GO" id="GO:0005737">
    <property type="term" value="C:cytoplasm"/>
    <property type="evidence" value="ECO:0000318"/>
    <property type="project" value="GO_Central"/>
</dbReference>
<accession>A0A3B6QPE1</accession>
<dbReference type="RefSeq" id="XP_044417128.1">
    <property type="nucleotide sequence ID" value="XM_044561193.1"/>
</dbReference>
<dbReference type="GO" id="GO:0008017">
    <property type="term" value="F:microtubule binding"/>
    <property type="evidence" value="ECO:0000318"/>
    <property type="project" value="GO_Central"/>
</dbReference>
<evidence type="ECO:0000313" key="6">
    <source>
        <dbReference type="EnsemblPlants" id="TraesCS6D02G385300.1"/>
    </source>
</evidence>
<dbReference type="PaxDb" id="4565-Traes_6DL_5E0FBA0EC.1"/>
<sequence length="495" mass="55629">MEDLIYFVNKLQLVRSILADDGVGSALPIDSDEVPYIAVVGGQGVGKSSLIEAIVGKDFLPKGIATRRPLVVQLFRTEEAVEYARFSHQPERRFEDFAEVAQEIADETDRETQSPFGVSSIPIHLSIFSPSVINLTLVDLPGLVTKIADDHRSDNTVQEIQNMVGAFIGKPNCIILAVSPANQDLSISVAVNTSQEIDPNGKRTFDVLTKVDLMENRATVVNILEGRFCPSRFPWVGVVNRSQEDININLDIIAARRRERDYFGRIPEYKHLAHRMGSEHLVRSLAKYLESYVKTRIGGYLLSNNFIKSAVTKKNRLQGYSLRAYGTFPSYHLCTEGEQNEMTFQCTVDVHGQKFASAMHHRHLKDAEEDAADVAYTSLMGNETMETLFELLNKDTMCKVTLLLGYVHKKKVPDPVYASSRVSVEPHRTFWLSTVTLDDNTYIGEFANTRRKSIQNAAFSAVSSMLESGNDLMIECLISKRMRTEVPRRKRCRNA</sequence>
<dbReference type="PROSITE" id="PS51718">
    <property type="entry name" value="G_DYNAMIN_2"/>
    <property type="match status" value="1"/>
</dbReference>
<evidence type="ECO:0000256" key="1">
    <source>
        <dbReference type="ARBA" id="ARBA00022741"/>
    </source>
</evidence>
<evidence type="ECO:0000256" key="3">
    <source>
        <dbReference type="PROSITE-ProRule" id="PRU00266"/>
    </source>
</evidence>
<dbReference type="InterPro" id="IPR045063">
    <property type="entry name" value="Dynamin_N"/>
</dbReference>
<evidence type="ECO:0000256" key="2">
    <source>
        <dbReference type="ARBA" id="ARBA00023134"/>
    </source>
</evidence>
<dbReference type="GO" id="GO:0003924">
    <property type="term" value="F:GTPase activity"/>
    <property type="evidence" value="ECO:0000318"/>
    <property type="project" value="GO_Central"/>
</dbReference>
<dbReference type="Gramene" id="TraesCS6D03G0885000.1">
    <property type="protein sequence ID" value="TraesCS6D03G0885000.1.CDS"/>
    <property type="gene ID" value="TraesCS6D03G0885000"/>
</dbReference>
<dbReference type="Gene3D" id="3.40.50.300">
    <property type="entry name" value="P-loop containing nucleotide triphosphate hydrolases"/>
    <property type="match status" value="1"/>
</dbReference>
<dbReference type="EnsemblPlants" id="TraesCS6D02G385300.1">
    <property type="protein sequence ID" value="TraesCS6D02G385300.1"/>
    <property type="gene ID" value="TraesCS6D02G385300"/>
</dbReference>
<dbReference type="Gramene" id="TraesSYM6D03G03743310.1">
    <property type="protein sequence ID" value="TraesSYM6D03G03743310.1"/>
    <property type="gene ID" value="TraesSYM6D03G03743310"/>
</dbReference>
<keyword evidence="1" id="KW-0547">Nucleotide-binding</keyword>
<dbReference type="AlphaFoldDB" id="A0A3B6QPE1"/>
<gene>
    <name evidence="6" type="primary">LOC123142193</name>
</gene>
<dbReference type="PANTHER" id="PTHR11566">
    <property type="entry name" value="DYNAMIN"/>
    <property type="match status" value="1"/>
</dbReference>
<name>A0A3B6QPE1_WHEAT</name>
<dbReference type="STRING" id="4565.A0A3B6QPE1"/>
<dbReference type="KEGG" id="taes:123142193"/>
<evidence type="ECO:0008006" key="8">
    <source>
        <dbReference type="Google" id="ProtNLM"/>
    </source>
</evidence>
<protein>
    <recommendedName>
        <fullName evidence="8">Dynamin-type G domain-containing protein</fullName>
    </recommendedName>
</protein>
<proteinExistence type="predicted"/>
<keyword evidence="3" id="KW-0694">RNA-binding</keyword>
<dbReference type="Pfam" id="PF01031">
    <property type="entry name" value="Dynamin_M"/>
    <property type="match status" value="1"/>
</dbReference>
<evidence type="ECO:0000313" key="7">
    <source>
        <dbReference type="Proteomes" id="UP000019116"/>
    </source>
</evidence>
<dbReference type="GeneID" id="123142193"/>
<dbReference type="PRINTS" id="PR00195">
    <property type="entry name" value="DYNAMIN"/>
</dbReference>
<dbReference type="SUPFAM" id="SSF54768">
    <property type="entry name" value="dsRNA-binding domain-like"/>
    <property type="match status" value="2"/>
</dbReference>
<dbReference type="InterPro" id="IPR022812">
    <property type="entry name" value="Dynamin"/>
</dbReference>
<keyword evidence="7" id="KW-1185">Reference proteome</keyword>
<dbReference type="InterPro" id="IPR027417">
    <property type="entry name" value="P-loop_NTPase"/>
</dbReference>
<evidence type="ECO:0000259" key="5">
    <source>
        <dbReference type="PROSITE" id="PS51718"/>
    </source>
</evidence>
<dbReference type="GO" id="GO:0000266">
    <property type="term" value="P:mitochondrial fission"/>
    <property type="evidence" value="ECO:0000318"/>
    <property type="project" value="GO_Central"/>
</dbReference>
<dbReference type="Pfam" id="PF00350">
    <property type="entry name" value="Dynamin_N"/>
    <property type="match status" value="1"/>
</dbReference>
<dbReference type="Gramene" id="TraesCS6D02G385300.1">
    <property type="protein sequence ID" value="TraesCS6D02G385300.1"/>
    <property type="gene ID" value="TraesCS6D02G385300"/>
</dbReference>
<feature type="domain" description="Dynamin-type G" evidence="5">
    <location>
        <begin position="31"/>
        <end position="298"/>
    </location>
</feature>
<dbReference type="InterPro" id="IPR014720">
    <property type="entry name" value="dsRBD_dom"/>
</dbReference>
<dbReference type="InterPro" id="IPR001401">
    <property type="entry name" value="Dynamin_GTPase"/>
</dbReference>
<dbReference type="GO" id="GO:0005525">
    <property type="term" value="F:GTP binding"/>
    <property type="evidence" value="ECO:0007669"/>
    <property type="project" value="InterPro"/>
</dbReference>
<keyword evidence="2" id="KW-0342">GTP-binding</keyword>
<dbReference type="GO" id="GO:0003723">
    <property type="term" value="F:RNA binding"/>
    <property type="evidence" value="ECO:0007669"/>
    <property type="project" value="UniProtKB-UniRule"/>
</dbReference>
<reference evidence="6" key="1">
    <citation type="submission" date="2018-08" db="EMBL/GenBank/DDBJ databases">
        <authorList>
            <person name="Rossello M."/>
        </authorList>
    </citation>
    <scope>NUCLEOTIDE SEQUENCE [LARGE SCALE GENOMIC DNA]</scope>
    <source>
        <strain evidence="6">cv. Chinese Spring</strain>
    </source>
</reference>
<dbReference type="SUPFAM" id="SSF52540">
    <property type="entry name" value="P-loop containing nucleoside triphosphate hydrolases"/>
    <property type="match status" value="1"/>
</dbReference>
<dbReference type="OrthoDB" id="5061070at2759"/>
<dbReference type="Gramene" id="TraesLDM6D03G03805370.1">
    <property type="protein sequence ID" value="TraesLDM6D03G03805370.1"/>
    <property type="gene ID" value="TraesLDM6D03G03805370"/>
</dbReference>
<dbReference type="Pfam" id="PF00035">
    <property type="entry name" value="dsrm"/>
    <property type="match status" value="2"/>
</dbReference>
<dbReference type="InterPro" id="IPR030381">
    <property type="entry name" value="G_DYNAMIN_dom"/>
</dbReference>
<dbReference type="SMR" id="A0A3B6QPE1"/>
<dbReference type="PROSITE" id="PS50137">
    <property type="entry name" value="DS_RBD"/>
    <property type="match status" value="1"/>
</dbReference>
<dbReference type="InterPro" id="IPR000375">
    <property type="entry name" value="Dynamin_stalk"/>
</dbReference>
<reference evidence="6" key="2">
    <citation type="submission" date="2018-10" db="UniProtKB">
        <authorList>
            <consortium name="EnsemblPlants"/>
        </authorList>
    </citation>
    <scope>IDENTIFICATION</scope>
</reference>
<dbReference type="Gene3D" id="3.30.160.20">
    <property type="match status" value="2"/>
</dbReference>
<dbReference type="GO" id="GO:0005874">
    <property type="term" value="C:microtubule"/>
    <property type="evidence" value="ECO:0000318"/>
    <property type="project" value="GO_Central"/>
</dbReference>
<dbReference type="Gramene" id="TraesJUL6D03G03828750.1">
    <property type="protein sequence ID" value="TraesJUL6D03G03828750.1"/>
    <property type="gene ID" value="TraesJUL6D03G03828750"/>
</dbReference>
<dbReference type="CDD" id="cd08771">
    <property type="entry name" value="DLP_1"/>
    <property type="match status" value="1"/>
</dbReference>
<evidence type="ECO:0000259" key="4">
    <source>
        <dbReference type="PROSITE" id="PS50137"/>
    </source>
</evidence>
<dbReference type="PANTHER" id="PTHR11566:SF80">
    <property type="entry name" value="PHRAGMOPLASTIN DRP1C"/>
    <property type="match status" value="1"/>
</dbReference>
<organism evidence="6">
    <name type="scientific">Triticum aestivum</name>
    <name type="common">Wheat</name>
    <dbReference type="NCBI Taxonomy" id="4565"/>
    <lineage>
        <taxon>Eukaryota</taxon>
        <taxon>Viridiplantae</taxon>
        <taxon>Streptophyta</taxon>
        <taxon>Embryophyta</taxon>
        <taxon>Tracheophyta</taxon>
        <taxon>Spermatophyta</taxon>
        <taxon>Magnoliopsida</taxon>
        <taxon>Liliopsida</taxon>
        <taxon>Poales</taxon>
        <taxon>Poaceae</taxon>
        <taxon>BOP clade</taxon>
        <taxon>Pooideae</taxon>
        <taxon>Triticodae</taxon>
        <taxon>Triticeae</taxon>
        <taxon>Triticinae</taxon>
        <taxon>Triticum</taxon>
    </lineage>
</organism>
<dbReference type="SMART" id="SM00358">
    <property type="entry name" value="DSRM"/>
    <property type="match status" value="2"/>
</dbReference>
<dbReference type="GO" id="GO:0016020">
    <property type="term" value="C:membrane"/>
    <property type="evidence" value="ECO:0000318"/>
    <property type="project" value="GO_Central"/>
</dbReference>
<dbReference type="SMART" id="SM00053">
    <property type="entry name" value="DYNc"/>
    <property type="match status" value="1"/>
</dbReference>
<feature type="domain" description="DRBM" evidence="4">
    <location>
        <begin position="312"/>
        <end position="381"/>
    </location>
</feature>
<dbReference type="Proteomes" id="UP000019116">
    <property type="component" value="Chromosome 6D"/>
</dbReference>